<dbReference type="Gene3D" id="1.20.1090.10">
    <property type="entry name" value="Dehydroquinate synthase-like - alpha domain"/>
    <property type="match status" value="1"/>
</dbReference>
<evidence type="ECO:0000256" key="3">
    <source>
        <dbReference type="ARBA" id="ARBA00023002"/>
    </source>
</evidence>
<dbReference type="Pfam" id="PF25137">
    <property type="entry name" value="ADH_Fe_C"/>
    <property type="match status" value="1"/>
</dbReference>
<proteinExistence type="inferred from homology"/>
<dbReference type="PROSITE" id="PS00913">
    <property type="entry name" value="ADH_IRON_1"/>
    <property type="match status" value="1"/>
</dbReference>
<dbReference type="Gene3D" id="3.40.50.1970">
    <property type="match status" value="1"/>
</dbReference>
<dbReference type="RefSeq" id="WP_158950013.1">
    <property type="nucleotide sequence ID" value="NZ_CP046400.1"/>
</dbReference>
<dbReference type="Proteomes" id="UP000428328">
    <property type="component" value="Chromosome"/>
</dbReference>
<dbReference type="KEGG" id="psel:GM415_16185"/>
<organism evidence="7 8">
    <name type="scientific">Pseudodesulfovibrio cashew</name>
    <dbReference type="NCBI Taxonomy" id="2678688"/>
    <lineage>
        <taxon>Bacteria</taxon>
        <taxon>Pseudomonadati</taxon>
        <taxon>Thermodesulfobacteriota</taxon>
        <taxon>Desulfovibrionia</taxon>
        <taxon>Desulfovibrionales</taxon>
        <taxon>Desulfovibrionaceae</taxon>
    </lineage>
</organism>
<keyword evidence="3" id="KW-0560">Oxidoreductase</keyword>
<dbReference type="InterPro" id="IPR018211">
    <property type="entry name" value="ADH_Fe_CS"/>
</dbReference>
<sequence length="380" mass="39116">MQFQFSTASRIIFRPGAAKAIPELTAELGQRPCLVTGGNPERTSELEEALRPAATVRISGEPDTGAALDAARLARDAECDMVVAVGGGSAMDTGKVVAALISNTGDIFDYLEVVGKGLPLSEKPVPLITVPTTAGTGSEVTANGVLLVREQGVKVSLRNTAMIADVAVIDPELTLSVPPAVTAATGMDALAQLMEAYVSTRSTPMTSGLCREGLIRAATSLPIAYEDGLDLPAREDMALAALFSGIALANAGLGAVHGFAAPIGGAFAAPHGAVCGCLLPHVMRANIRALRHREPDSPALFAYNEIAVILSGDVTASAEDGADWVGELCHELEIPSLSAMGVTPDHFDQLAAKAESASSMRGNPVALSREELTGILEAAI</sequence>
<evidence type="ECO:0000259" key="6">
    <source>
        <dbReference type="Pfam" id="PF25137"/>
    </source>
</evidence>
<reference evidence="7 8" key="1">
    <citation type="submission" date="2019-11" db="EMBL/GenBank/DDBJ databases">
        <authorList>
            <person name="Zheng R.K."/>
            <person name="Sun C.M."/>
        </authorList>
    </citation>
    <scope>NUCLEOTIDE SEQUENCE [LARGE SCALE GENOMIC DNA]</scope>
    <source>
        <strain evidence="7 8">SRB007</strain>
    </source>
</reference>
<evidence type="ECO:0000256" key="2">
    <source>
        <dbReference type="ARBA" id="ARBA00007358"/>
    </source>
</evidence>
<comment type="similarity">
    <text evidence="2">Belongs to the iron-containing alcohol dehydrogenase family.</text>
</comment>
<dbReference type="GO" id="GO:0046872">
    <property type="term" value="F:metal ion binding"/>
    <property type="evidence" value="ECO:0007669"/>
    <property type="project" value="InterPro"/>
</dbReference>
<accession>A0A6I6JV90</accession>
<evidence type="ECO:0000256" key="1">
    <source>
        <dbReference type="ARBA" id="ARBA00001962"/>
    </source>
</evidence>
<dbReference type="InterPro" id="IPR039697">
    <property type="entry name" value="Alcohol_dehydrogenase_Fe"/>
</dbReference>
<protein>
    <submittedName>
        <fullName evidence="7">Iron-containing alcohol dehydrogenase</fullName>
    </submittedName>
</protein>
<evidence type="ECO:0000313" key="7">
    <source>
        <dbReference type="EMBL" id="QGY41594.1"/>
    </source>
</evidence>
<evidence type="ECO:0000313" key="8">
    <source>
        <dbReference type="Proteomes" id="UP000428328"/>
    </source>
</evidence>
<keyword evidence="8" id="KW-1185">Reference proteome</keyword>
<dbReference type="CDD" id="cd08183">
    <property type="entry name" value="Fe-ADH-like"/>
    <property type="match status" value="1"/>
</dbReference>
<keyword evidence="4" id="KW-0520">NAD</keyword>
<evidence type="ECO:0000259" key="5">
    <source>
        <dbReference type="Pfam" id="PF00465"/>
    </source>
</evidence>
<dbReference type="AlphaFoldDB" id="A0A6I6JV90"/>
<dbReference type="PANTHER" id="PTHR11496">
    <property type="entry name" value="ALCOHOL DEHYDROGENASE"/>
    <property type="match status" value="1"/>
</dbReference>
<dbReference type="EMBL" id="CP046400">
    <property type="protein sequence ID" value="QGY41594.1"/>
    <property type="molecule type" value="Genomic_DNA"/>
</dbReference>
<evidence type="ECO:0000256" key="4">
    <source>
        <dbReference type="ARBA" id="ARBA00023027"/>
    </source>
</evidence>
<dbReference type="FunFam" id="3.40.50.1970:FF:000003">
    <property type="entry name" value="Alcohol dehydrogenase, iron-containing"/>
    <property type="match status" value="1"/>
</dbReference>
<feature type="domain" description="Alcohol dehydrogenase iron-type/glycerol dehydrogenase GldA" evidence="5">
    <location>
        <begin position="9"/>
        <end position="171"/>
    </location>
</feature>
<dbReference type="InterPro" id="IPR056798">
    <property type="entry name" value="ADH_Fe_C"/>
</dbReference>
<feature type="domain" description="Fe-containing alcohol dehydrogenase-like C-terminal" evidence="6">
    <location>
        <begin position="182"/>
        <end position="379"/>
    </location>
</feature>
<dbReference type="PANTHER" id="PTHR11496:SF102">
    <property type="entry name" value="ALCOHOL DEHYDROGENASE 4"/>
    <property type="match status" value="1"/>
</dbReference>
<comment type="cofactor">
    <cofactor evidence="1">
        <name>Fe cation</name>
        <dbReference type="ChEBI" id="CHEBI:24875"/>
    </cofactor>
</comment>
<dbReference type="SUPFAM" id="SSF56796">
    <property type="entry name" value="Dehydroquinate synthase-like"/>
    <property type="match status" value="1"/>
</dbReference>
<name>A0A6I6JV90_9BACT</name>
<dbReference type="GO" id="GO:0004022">
    <property type="term" value="F:alcohol dehydrogenase (NAD+) activity"/>
    <property type="evidence" value="ECO:0007669"/>
    <property type="project" value="TreeGrafter"/>
</dbReference>
<dbReference type="Pfam" id="PF00465">
    <property type="entry name" value="Fe-ADH"/>
    <property type="match status" value="1"/>
</dbReference>
<dbReference type="InterPro" id="IPR001670">
    <property type="entry name" value="ADH_Fe/GldA"/>
</dbReference>
<gene>
    <name evidence="7" type="ORF">GM415_16185</name>
</gene>